<dbReference type="InterPro" id="IPR015919">
    <property type="entry name" value="Cadherin-like_sf"/>
</dbReference>
<comment type="caution">
    <text evidence="13">The sequence shown here is derived from an EMBL/GenBank/DDBJ whole genome shotgun (WGS) entry which is preliminary data.</text>
</comment>
<reference evidence="13 14" key="1">
    <citation type="journal article" date="2019" name="BMC Genomics">
        <title>New insights from Opisthorchis felineus genome: update on genomics of the epidemiologically important liver flukes.</title>
        <authorList>
            <person name="Ershov N.I."/>
            <person name="Mordvinov V.A."/>
            <person name="Prokhortchouk E.B."/>
            <person name="Pakharukova M.Y."/>
            <person name="Gunbin K.V."/>
            <person name="Ustyantsev K."/>
            <person name="Genaev M.A."/>
            <person name="Blinov A.G."/>
            <person name="Mazur A."/>
            <person name="Boulygina E."/>
            <person name="Tsygankova S."/>
            <person name="Khrameeva E."/>
            <person name="Chekanov N."/>
            <person name="Fan G."/>
            <person name="Xiao A."/>
            <person name="Zhang H."/>
            <person name="Xu X."/>
            <person name="Yang H."/>
            <person name="Solovyev V."/>
            <person name="Lee S.M."/>
            <person name="Liu X."/>
            <person name="Afonnikov D.A."/>
            <person name="Skryabin K.G."/>
        </authorList>
    </citation>
    <scope>NUCLEOTIDE SEQUENCE [LARGE SCALE GENOMIC DNA]</scope>
    <source>
        <strain evidence="13">AK-0245</strain>
        <tissue evidence="13">Whole organism</tissue>
    </source>
</reference>
<evidence type="ECO:0000256" key="7">
    <source>
        <dbReference type="ARBA" id="ARBA00023136"/>
    </source>
</evidence>
<protein>
    <recommendedName>
        <fullName evidence="12">Cadherin domain-containing protein</fullName>
    </recommendedName>
</protein>
<keyword evidence="4 8" id="KW-0106">Calcium</keyword>
<dbReference type="SMART" id="SM00112">
    <property type="entry name" value="CA"/>
    <property type="match status" value="7"/>
</dbReference>
<dbReference type="Gene3D" id="2.60.40.60">
    <property type="entry name" value="Cadherins"/>
    <property type="match status" value="7"/>
</dbReference>
<feature type="transmembrane region" description="Helical" evidence="10">
    <location>
        <begin position="1055"/>
        <end position="1079"/>
    </location>
</feature>
<evidence type="ECO:0000259" key="12">
    <source>
        <dbReference type="PROSITE" id="PS50268"/>
    </source>
</evidence>
<dbReference type="SUPFAM" id="SSF49313">
    <property type="entry name" value="Cadherin-like"/>
    <property type="match status" value="6"/>
</dbReference>
<evidence type="ECO:0000256" key="11">
    <source>
        <dbReference type="SAM" id="SignalP"/>
    </source>
</evidence>
<dbReference type="GO" id="GO:0008013">
    <property type="term" value="F:beta-catenin binding"/>
    <property type="evidence" value="ECO:0007669"/>
    <property type="project" value="TreeGrafter"/>
</dbReference>
<dbReference type="Pfam" id="PF00028">
    <property type="entry name" value="Cadherin"/>
    <property type="match status" value="3"/>
</dbReference>
<dbReference type="GO" id="GO:0045296">
    <property type="term" value="F:cadherin binding"/>
    <property type="evidence" value="ECO:0007669"/>
    <property type="project" value="TreeGrafter"/>
</dbReference>
<dbReference type="CDD" id="cd11304">
    <property type="entry name" value="Cadherin_repeat"/>
    <property type="match status" value="7"/>
</dbReference>
<feature type="domain" description="Cadherin" evidence="12">
    <location>
        <begin position="30"/>
        <end position="182"/>
    </location>
</feature>
<keyword evidence="5" id="KW-0130">Cell adhesion</keyword>
<dbReference type="PANTHER" id="PTHR24027:SF438">
    <property type="entry name" value="CADHERIN 23"/>
    <property type="match status" value="1"/>
</dbReference>
<feature type="compositionally biased region" description="Polar residues" evidence="9">
    <location>
        <begin position="1300"/>
        <end position="1315"/>
    </location>
</feature>
<evidence type="ECO:0000256" key="4">
    <source>
        <dbReference type="ARBA" id="ARBA00022837"/>
    </source>
</evidence>
<keyword evidence="2 10" id="KW-0812">Transmembrane</keyword>
<evidence type="ECO:0000256" key="1">
    <source>
        <dbReference type="ARBA" id="ARBA00004370"/>
    </source>
</evidence>
<evidence type="ECO:0000256" key="3">
    <source>
        <dbReference type="ARBA" id="ARBA00022737"/>
    </source>
</evidence>
<feature type="compositionally biased region" description="Polar residues" evidence="9">
    <location>
        <begin position="1379"/>
        <end position="1397"/>
    </location>
</feature>
<proteinExistence type="predicted"/>
<keyword evidence="3" id="KW-0677">Repeat</keyword>
<dbReference type="PRINTS" id="PR00205">
    <property type="entry name" value="CADHERIN"/>
</dbReference>
<dbReference type="EMBL" id="SJOL01006406">
    <property type="protein sequence ID" value="TGZ67678.1"/>
    <property type="molecule type" value="Genomic_DNA"/>
</dbReference>
<dbReference type="PANTHER" id="PTHR24027">
    <property type="entry name" value="CADHERIN-23"/>
    <property type="match status" value="1"/>
</dbReference>
<dbReference type="GO" id="GO:0016342">
    <property type="term" value="C:catenin complex"/>
    <property type="evidence" value="ECO:0007669"/>
    <property type="project" value="TreeGrafter"/>
</dbReference>
<dbReference type="GO" id="GO:0005509">
    <property type="term" value="F:calcium ion binding"/>
    <property type="evidence" value="ECO:0007669"/>
    <property type="project" value="UniProtKB-UniRule"/>
</dbReference>
<dbReference type="Pfam" id="PF08266">
    <property type="entry name" value="Cadherin_2"/>
    <property type="match status" value="1"/>
</dbReference>
<dbReference type="Proteomes" id="UP000308267">
    <property type="component" value="Unassembled WGS sequence"/>
</dbReference>
<evidence type="ECO:0000256" key="5">
    <source>
        <dbReference type="ARBA" id="ARBA00022889"/>
    </source>
</evidence>
<organism evidence="13 14">
    <name type="scientific">Opisthorchis felineus</name>
    <dbReference type="NCBI Taxonomy" id="147828"/>
    <lineage>
        <taxon>Eukaryota</taxon>
        <taxon>Metazoa</taxon>
        <taxon>Spiralia</taxon>
        <taxon>Lophotrochozoa</taxon>
        <taxon>Platyhelminthes</taxon>
        <taxon>Trematoda</taxon>
        <taxon>Digenea</taxon>
        <taxon>Opisthorchiida</taxon>
        <taxon>Opisthorchiata</taxon>
        <taxon>Opisthorchiidae</taxon>
        <taxon>Opisthorchis</taxon>
    </lineage>
</organism>
<feature type="domain" description="Cadherin" evidence="12">
    <location>
        <begin position="494"/>
        <end position="637"/>
    </location>
</feature>
<feature type="region of interest" description="Disordered" evidence="9">
    <location>
        <begin position="1294"/>
        <end position="1330"/>
    </location>
</feature>
<keyword evidence="7 10" id="KW-0472">Membrane</keyword>
<dbReference type="InterPro" id="IPR039808">
    <property type="entry name" value="Cadherin"/>
</dbReference>
<dbReference type="PROSITE" id="PS00232">
    <property type="entry name" value="CADHERIN_1"/>
    <property type="match status" value="4"/>
</dbReference>
<keyword evidence="11" id="KW-0732">Signal</keyword>
<dbReference type="GO" id="GO:0007156">
    <property type="term" value="P:homophilic cell adhesion via plasma membrane adhesion molecules"/>
    <property type="evidence" value="ECO:0007669"/>
    <property type="project" value="InterPro"/>
</dbReference>
<evidence type="ECO:0000313" key="14">
    <source>
        <dbReference type="Proteomes" id="UP000308267"/>
    </source>
</evidence>
<keyword evidence="6 10" id="KW-1133">Transmembrane helix</keyword>
<evidence type="ECO:0000313" key="13">
    <source>
        <dbReference type="EMBL" id="TGZ67678.1"/>
    </source>
</evidence>
<dbReference type="PROSITE" id="PS50268">
    <property type="entry name" value="CADHERIN_2"/>
    <property type="match status" value="7"/>
</dbReference>
<dbReference type="InterPro" id="IPR002126">
    <property type="entry name" value="Cadherin-like_dom"/>
</dbReference>
<dbReference type="FunFam" id="2.60.40.60:FF:000020">
    <property type="entry name" value="Dachsous cadherin-related 1b"/>
    <property type="match status" value="1"/>
</dbReference>
<dbReference type="InterPro" id="IPR020894">
    <property type="entry name" value="Cadherin_CS"/>
</dbReference>
<dbReference type="STRING" id="147828.A0A4S2M1F5"/>
<gene>
    <name evidence="13" type="ORF">CRM22_004667</name>
</gene>
<feature type="chain" id="PRO_5020515122" description="Cadherin domain-containing protein" evidence="11">
    <location>
        <begin position="31"/>
        <end position="1485"/>
    </location>
</feature>
<accession>A0A4S2M1F5</accession>
<dbReference type="InterPro" id="IPR013164">
    <property type="entry name" value="Cadherin_N"/>
</dbReference>
<evidence type="ECO:0000256" key="2">
    <source>
        <dbReference type="ARBA" id="ARBA00022692"/>
    </source>
</evidence>
<evidence type="ECO:0000256" key="10">
    <source>
        <dbReference type="SAM" id="Phobius"/>
    </source>
</evidence>
<feature type="compositionally biased region" description="Basic and acidic residues" evidence="9">
    <location>
        <begin position="1316"/>
        <end position="1330"/>
    </location>
</feature>
<feature type="domain" description="Cadherin" evidence="12">
    <location>
        <begin position="638"/>
        <end position="766"/>
    </location>
</feature>
<feature type="domain" description="Cadherin" evidence="12">
    <location>
        <begin position="879"/>
        <end position="1028"/>
    </location>
</feature>
<feature type="domain" description="Cadherin" evidence="12">
    <location>
        <begin position="183"/>
        <end position="348"/>
    </location>
</feature>
<feature type="region of interest" description="Disordered" evidence="9">
    <location>
        <begin position="1370"/>
        <end position="1397"/>
    </location>
</feature>
<feature type="signal peptide" evidence="11">
    <location>
        <begin position="1"/>
        <end position="30"/>
    </location>
</feature>
<evidence type="ECO:0000256" key="9">
    <source>
        <dbReference type="SAM" id="MobiDB-lite"/>
    </source>
</evidence>
<comment type="subcellular location">
    <subcellularLocation>
        <location evidence="1">Membrane</location>
    </subcellularLocation>
</comment>
<feature type="domain" description="Cadherin" evidence="12">
    <location>
        <begin position="767"/>
        <end position="875"/>
    </location>
</feature>
<dbReference type="OrthoDB" id="6252479at2759"/>
<sequence length="1485" mass="162836">MSLSSNSKPDSISRWIRIFTLQFLLVRMHAQLTMEFTVVEESPSQTFIGNLNTAPSLLNNMADSQSLVGGTFQLLTQTNLFQLNSSTGELFTRSVIDRERICPEASNVRFVQSDSTARTKLQSERTHDLPVVLDKLGDSICVIQLQVLHFLHPQQVPADVQSHRVLILKLTVLDINDNPPSWQENVIHLSVPEHSPVGTRFPLPTAFDPDCGPTNTTVSYALTEATSDGRSSGIKQVTHYGNGAFQLDTELIQESGFSELNNLMWSQQTMHCTRRMFRLWLRVTRDLDYDDVSTSNRLGEREFSTTSLPLKQLHLQLSASDGGLPVALTGTTLINISVVDINDHSPIFKIQNPGKLSTGSSTILEDTVEIEENTPVGRVIYVAQASDLDESDKGRLQFSLGTSVSRLVRSAFEVNSNTGEVALLQSPDYEKQKSFTVPLIVTDHKHTANMNLLVRIKNQNDHPPVIVVQSVGNPASTNVDPNYKNTKAIIPYSPTRSVTLHITEHDSPGRFIATVFVSDLDEPDRTEAAYDNSLHITPYQTAAAPPASVLSSTFFEGSSAAENGIRCQINHLGLALSPLFDGAVNQFKLVTRTAFDREQQAEHFATLVCYDRGQPQLSSQLGIHLLIDDINDHAPIFKNQNMVAYLKENEPAGTVVYTAEATDLDLGINAQLHFSLSPENLNEFSIDPITGIIRSLRAFDREQENQFNVTVIVQDRVLFDKNKSDEPINHGIIQVRGIFPSSMERHSVKANLIVHIQDVNDCPPVFGNSLYQLSVAEDAKINSLVGQIKANDSDATETNNQVQYLIKSQTENDGAQEFRVSAKGHIYVARGNLDRERVPSYNFYLVAVDSGVPALSSTTQVHVYVTDVNDNAPTWVFPAHNNQAVNVTVTEPVGYCVTQLNAIDPDEGENGEVSYRLIQTSRVATLENLERGGPLTSKMAFIPNRHSNADAKYVGRLGADRPTAGNLFELDSNSGSIYVGRSMGTDDIGSIKLVVEASDKGQPIKVNHRVLQINIVRYMSDSATGPEDASYGTGEKSRYRMYSSSGSMGHMEYDLIVIVIMVAVTLIISLALIIAILFLRCGICSTRGIVHYNAALPADYRHDSGHTHHLEEVFRDSGNVEINGLLPSGMEQFSHGNQLSDTSLNSFQPATENEPMCRSYLSTSGAEPWVVTTLSPKKSGGGQQSVEFIKFNRLGGSIARVQSPVMEKFATGKRGSVVGSTVCSKHCNESTYRSPSESNSPDHDLRLFLAKCPIVRTNPIPCSTFRASCSHLTQLRPNTPCKFATGKSCEDIDSMDSGHGRSSTTDNGVAPSNESKGTKGEAHPPVMKEHTDPDIGLLAIPTLLSPRLKSSTLPSNCNLEKIVKDDASDSALDIPDRSPVSTSQGQSQLQKARQSVTWKEPDYQTCNQDDQHKRTVGCLVGSRHSSGCHANLPGEMDEASERTLVLFSPVDTSGYAQLVRPSLPSLSEQGSPKHSLYSAFPTSFV</sequence>
<evidence type="ECO:0000256" key="6">
    <source>
        <dbReference type="ARBA" id="ARBA00022989"/>
    </source>
</evidence>
<keyword evidence="14" id="KW-1185">Reference proteome</keyword>
<name>A0A4S2M1F5_OPIFE</name>
<evidence type="ECO:0000256" key="8">
    <source>
        <dbReference type="PROSITE-ProRule" id="PRU00043"/>
    </source>
</evidence>
<feature type="domain" description="Cadherin" evidence="12">
    <location>
        <begin position="362"/>
        <end position="466"/>
    </location>
</feature>
<dbReference type="GO" id="GO:0016477">
    <property type="term" value="P:cell migration"/>
    <property type="evidence" value="ECO:0007669"/>
    <property type="project" value="TreeGrafter"/>
</dbReference>